<dbReference type="RefSeq" id="WP_244807240.1">
    <property type="nucleotide sequence ID" value="NZ_BAABYW010000001.1"/>
</dbReference>
<name>A0ABQ0BGM9_9FIRM</name>
<organism evidence="1 2">
    <name type="scientific">Blautia hominis</name>
    <dbReference type="NCBI Taxonomy" id="2025493"/>
    <lineage>
        <taxon>Bacteria</taxon>
        <taxon>Bacillati</taxon>
        <taxon>Bacillota</taxon>
        <taxon>Clostridia</taxon>
        <taxon>Lachnospirales</taxon>
        <taxon>Lachnospiraceae</taxon>
        <taxon>Blautia</taxon>
    </lineage>
</organism>
<evidence type="ECO:0000313" key="1">
    <source>
        <dbReference type="EMBL" id="GAA6410613.1"/>
    </source>
</evidence>
<dbReference type="Proteomes" id="UP001600943">
    <property type="component" value="Unassembled WGS sequence"/>
</dbReference>
<protein>
    <submittedName>
        <fullName evidence="1">Uncharacterized protein</fullName>
    </submittedName>
</protein>
<comment type="caution">
    <text evidence="1">The sequence shown here is derived from an EMBL/GenBank/DDBJ whole genome shotgun (WGS) entry which is preliminary data.</text>
</comment>
<evidence type="ECO:0000313" key="2">
    <source>
        <dbReference type="Proteomes" id="UP001600943"/>
    </source>
</evidence>
<gene>
    <name evidence="1" type="ORF">K040078D81_47300</name>
</gene>
<dbReference type="EMBL" id="BAABYW010000001">
    <property type="protein sequence ID" value="GAA6410613.1"/>
    <property type="molecule type" value="Genomic_DNA"/>
</dbReference>
<sequence>MLRLVSADAVKDIICHYENRNIQKTMVYEIEKLTGVVATDEQLLEILGNDDIKMEDEP</sequence>
<proteinExistence type="predicted"/>
<keyword evidence="2" id="KW-1185">Reference proteome</keyword>
<accession>A0ABQ0BGM9</accession>
<reference evidence="1 2" key="1">
    <citation type="submission" date="2024-04" db="EMBL/GenBank/DDBJ databases">
        <title>Defined microbial consortia suppress multidrug-resistant proinflammatory Enterobacteriaceae via ecological control.</title>
        <authorList>
            <person name="Furuichi M."/>
            <person name="Kawaguchi T."/>
            <person name="Pust M."/>
            <person name="Yasuma K."/>
            <person name="Plichta D."/>
            <person name="Hasegawa N."/>
            <person name="Ohya T."/>
            <person name="Bhattarai S."/>
            <person name="Sasajima S."/>
            <person name="Aoto Y."/>
            <person name="Tuganbaev T."/>
            <person name="Yaginuma M."/>
            <person name="Ueda M."/>
            <person name="Okahashi N."/>
            <person name="Amafuji K."/>
            <person name="Kiridooshi Y."/>
            <person name="Sugita K."/>
            <person name="Strazar M."/>
            <person name="Skelly A."/>
            <person name="Suda W."/>
            <person name="Hattori M."/>
            <person name="Nakamoto N."/>
            <person name="Caballero S."/>
            <person name="Norman J."/>
            <person name="Olle B."/>
            <person name="Tanoue T."/>
            <person name="Arita M."/>
            <person name="Bucci V."/>
            <person name="Atarashi K."/>
            <person name="Xavier R."/>
            <person name="Honda K."/>
        </authorList>
    </citation>
    <scope>NUCLEOTIDE SEQUENCE [LARGE SCALE GENOMIC DNA]</scope>
    <source>
        <strain evidence="2">k04-0078-D8-1</strain>
    </source>
</reference>